<evidence type="ECO:0000313" key="3">
    <source>
        <dbReference type="Proteomes" id="UP000602198"/>
    </source>
</evidence>
<comment type="caution">
    <text evidence="2">The sequence shown here is derived from an EMBL/GenBank/DDBJ whole genome shotgun (WGS) entry which is preliminary data.</text>
</comment>
<dbReference type="Pfam" id="PF13400">
    <property type="entry name" value="Tad"/>
    <property type="match status" value="1"/>
</dbReference>
<accession>A0ABS1M9J2</accession>
<sequence length="124" mass="12491">MTSRRTRTRTDAGGVTPAACLGLLALLAMSLLIGQVGVAAVGRHHAQSAADLAALAAAGALDQGAAAGCARAGEIARRMGVRVVDCVVAEWDVTVTVEARMSLGLLGERPVRTMARAGPAGDTD</sequence>
<dbReference type="NCBIfam" id="TIGR03816">
    <property type="entry name" value="tadE_like_DECH"/>
    <property type="match status" value="1"/>
</dbReference>
<gene>
    <name evidence="2" type="ORF">JK358_23200</name>
</gene>
<dbReference type="RefSeq" id="WP_201950355.1">
    <property type="nucleotide sequence ID" value="NZ_JAERRJ010000009.1"/>
</dbReference>
<reference evidence="2 3" key="1">
    <citation type="submission" date="2021-01" db="EMBL/GenBank/DDBJ databases">
        <title>WGS of actinomycetes isolated from Thailand.</title>
        <authorList>
            <person name="Thawai C."/>
        </authorList>
    </citation>
    <scope>NUCLEOTIDE SEQUENCE [LARGE SCALE GENOMIC DNA]</scope>
    <source>
        <strain evidence="2 3">LPG 2</strain>
    </source>
</reference>
<proteinExistence type="predicted"/>
<dbReference type="InterPro" id="IPR028087">
    <property type="entry name" value="Tad_N"/>
</dbReference>
<dbReference type="Proteomes" id="UP000602198">
    <property type="component" value="Unassembled WGS sequence"/>
</dbReference>
<dbReference type="EMBL" id="JAERRJ010000009">
    <property type="protein sequence ID" value="MBL1077313.1"/>
    <property type="molecule type" value="Genomic_DNA"/>
</dbReference>
<protein>
    <submittedName>
        <fullName evidence="2">Flp pilus-assembly TadE/G-like family protein</fullName>
    </submittedName>
</protein>
<feature type="domain" description="Putative Flp pilus-assembly TadG-like N-terminal" evidence="1">
    <location>
        <begin position="13"/>
        <end position="59"/>
    </location>
</feature>
<evidence type="ECO:0000313" key="2">
    <source>
        <dbReference type="EMBL" id="MBL1077313.1"/>
    </source>
</evidence>
<organism evidence="2 3">
    <name type="scientific">Nocardia acididurans</name>
    <dbReference type="NCBI Taxonomy" id="2802282"/>
    <lineage>
        <taxon>Bacteria</taxon>
        <taxon>Bacillati</taxon>
        <taxon>Actinomycetota</taxon>
        <taxon>Actinomycetes</taxon>
        <taxon>Mycobacteriales</taxon>
        <taxon>Nocardiaceae</taxon>
        <taxon>Nocardia</taxon>
    </lineage>
</organism>
<name>A0ABS1M9J2_9NOCA</name>
<keyword evidence="3" id="KW-1185">Reference proteome</keyword>
<evidence type="ECO:0000259" key="1">
    <source>
        <dbReference type="Pfam" id="PF13400"/>
    </source>
</evidence>
<dbReference type="InterPro" id="IPR021202">
    <property type="entry name" value="Rv3654c-like"/>
</dbReference>